<keyword evidence="1" id="KW-0812">Transmembrane</keyword>
<keyword evidence="1" id="KW-1133">Transmembrane helix</keyword>
<organism evidence="3 4">
    <name type="scientific">Acetobacterium bakii</name>
    <dbReference type="NCBI Taxonomy" id="52689"/>
    <lineage>
        <taxon>Bacteria</taxon>
        <taxon>Bacillati</taxon>
        <taxon>Bacillota</taxon>
        <taxon>Clostridia</taxon>
        <taxon>Eubacteriales</taxon>
        <taxon>Eubacteriaceae</taxon>
        <taxon>Acetobacterium</taxon>
    </lineage>
</organism>
<dbReference type="AlphaFoldDB" id="A0A0L6TY98"/>
<dbReference type="InterPro" id="IPR036890">
    <property type="entry name" value="HATPase_C_sf"/>
</dbReference>
<dbReference type="PANTHER" id="PTHR40448:SF1">
    <property type="entry name" value="TWO-COMPONENT SENSOR HISTIDINE KINASE"/>
    <property type="match status" value="1"/>
</dbReference>
<feature type="domain" description="Sensor histidine kinase NatK-like C-terminal" evidence="2">
    <location>
        <begin position="340"/>
        <end position="439"/>
    </location>
</feature>
<dbReference type="EMBL" id="LGYO01000033">
    <property type="protein sequence ID" value="KNZ41249.1"/>
    <property type="molecule type" value="Genomic_DNA"/>
</dbReference>
<gene>
    <name evidence="3" type="ORF">AKG39_13100</name>
</gene>
<dbReference type="PANTHER" id="PTHR40448">
    <property type="entry name" value="TWO-COMPONENT SENSOR HISTIDINE KINASE"/>
    <property type="match status" value="1"/>
</dbReference>
<dbReference type="Gene3D" id="3.30.565.10">
    <property type="entry name" value="Histidine kinase-like ATPase, C-terminal domain"/>
    <property type="match status" value="1"/>
</dbReference>
<feature type="transmembrane region" description="Helical" evidence="1">
    <location>
        <begin position="32"/>
        <end position="54"/>
    </location>
</feature>
<dbReference type="CDD" id="cd16935">
    <property type="entry name" value="HATPase_AgrC-ComD-like"/>
    <property type="match status" value="1"/>
</dbReference>
<feature type="transmembrane region" description="Helical" evidence="1">
    <location>
        <begin position="120"/>
        <end position="139"/>
    </location>
</feature>
<dbReference type="STRING" id="52689.AKG39_13100"/>
<sequence>MIYHYLGALLTLPLLFAILSTIIEFRFPRKKCILLMTATIAFLYSPTAVLILMGFNLMELYSYVSLSTGVPCLLCFLYLARYRDGSFLFAFLSVYVLAAFGTIFSFIAAIYLPFQNEIEIIFLHFSFLLILYLIFRYLFRAKYFPAARARGNLWSLYCLLPLLSLVLIKMYANSPGQNWDIGNKVTLPYLGFIYPYAIPALVVLLVLFCCMLILIMLMITSNHRIAMEREEKMHLDFYAETLNQRLADTEEKNDNLRILRHDIHFHINAVSSMLQQHKMDDAATYLHDLGGVFNQTKIEKYSVNPSLNAILDFYAQKTAELSIGFIHAIKVPREMPLADIDLGVIISNALENAINACNKMSDQSKPYVDIKFIRHRQQYILDICNPYEGLIAFDDNRLPITERTGHGYGTKSIIAICKKYNATVDYLAESGIFTLRIMFTE</sequence>
<name>A0A0L6TY98_9FIRM</name>
<dbReference type="OrthoDB" id="9773869at2"/>
<protein>
    <recommendedName>
        <fullName evidence="2">Sensor histidine kinase NatK-like C-terminal domain-containing protein</fullName>
    </recommendedName>
</protein>
<evidence type="ECO:0000313" key="4">
    <source>
        <dbReference type="Proteomes" id="UP000036873"/>
    </source>
</evidence>
<keyword evidence="4" id="KW-1185">Reference proteome</keyword>
<feature type="transmembrane region" description="Helical" evidence="1">
    <location>
        <begin position="192"/>
        <end position="219"/>
    </location>
</feature>
<feature type="transmembrane region" description="Helical" evidence="1">
    <location>
        <begin position="87"/>
        <end position="114"/>
    </location>
</feature>
<evidence type="ECO:0000259" key="2">
    <source>
        <dbReference type="Pfam" id="PF14501"/>
    </source>
</evidence>
<dbReference type="Proteomes" id="UP000036873">
    <property type="component" value="Unassembled WGS sequence"/>
</dbReference>
<accession>A0A0L6TY98</accession>
<dbReference type="Pfam" id="PF14501">
    <property type="entry name" value="HATPase_c_5"/>
    <property type="match status" value="1"/>
</dbReference>
<evidence type="ECO:0000256" key="1">
    <source>
        <dbReference type="SAM" id="Phobius"/>
    </source>
</evidence>
<feature type="transmembrane region" description="Helical" evidence="1">
    <location>
        <begin position="6"/>
        <end position="25"/>
    </location>
</feature>
<dbReference type="InterPro" id="IPR032834">
    <property type="entry name" value="NatK-like_C"/>
</dbReference>
<feature type="transmembrane region" description="Helical" evidence="1">
    <location>
        <begin position="60"/>
        <end position="80"/>
    </location>
</feature>
<dbReference type="GO" id="GO:0042802">
    <property type="term" value="F:identical protein binding"/>
    <property type="evidence" value="ECO:0007669"/>
    <property type="project" value="TreeGrafter"/>
</dbReference>
<proteinExistence type="predicted"/>
<keyword evidence="1" id="KW-0472">Membrane</keyword>
<comment type="caution">
    <text evidence="3">The sequence shown here is derived from an EMBL/GenBank/DDBJ whole genome shotgun (WGS) entry which is preliminary data.</text>
</comment>
<reference evidence="4" key="1">
    <citation type="submission" date="2015-07" db="EMBL/GenBank/DDBJ databases">
        <title>Draft genome sequence of Acetobacterium bakii DSM 8293, a potential psychrophilic chemical producer through syngas fermentation.</title>
        <authorList>
            <person name="Song Y."/>
            <person name="Hwang S."/>
            <person name="Cho B.-K."/>
        </authorList>
    </citation>
    <scope>NUCLEOTIDE SEQUENCE [LARGE SCALE GENOMIC DNA]</scope>
    <source>
        <strain evidence="4">DSM 8239</strain>
    </source>
</reference>
<feature type="transmembrane region" description="Helical" evidence="1">
    <location>
        <begin position="151"/>
        <end position="172"/>
    </location>
</feature>
<evidence type="ECO:0000313" key="3">
    <source>
        <dbReference type="EMBL" id="KNZ41249.1"/>
    </source>
</evidence>
<dbReference type="RefSeq" id="WP_050740851.1">
    <property type="nucleotide sequence ID" value="NZ_LGYO01000033.1"/>
</dbReference>